<evidence type="ECO:0000313" key="3">
    <source>
        <dbReference type="EMBL" id="TCL03055.1"/>
    </source>
</evidence>
<evidence type="ECO:0008006" key="5">
    <source>
        <dbReference type="Google" id="ProtNLM"/>
    </source>
</evidence>
<dbReference type="SUPFAM" id="SSF160991">
    <property type="entry name" value="CV3147-like"/>
    <property type="match status" value="1"/>
</dbReference>
<dbReference type="AlphaFoldDB" id="A0A4R1N724"/>
<comment type="caution">
    <text evidence="3">The sequence shown here is derived from an EMBL/GenBank/DDBJ whole genome shotgun (WGS) entry which is preliminary data.</text>
</comment>
<feature type="domain" description="S-Me-THD-like C-terminal" evidence="2">
    <location>
        <begin position="166"/>
        <end position="353"/>
    </location>
</feature>
<dbReference type="Gene3D" id="3.40.1610.10">
    <property type="entry name" value="CV3147-like domain"/>
    <property type="match status" value="1"/>
</dbReference>
<dbReference type="RefSeq" id="WP_132921955.1">
    <property type="nucleotide sequence ID" value="NZ_SJOI01000001.1"/>
</dbReference>
<evidence type="ECO:0000259" key="1">
    <source>
        <dbReference type="Pfam" id="PF06032"/>
    </source>
</evidence>
<protein>
    <recommendedName>
        <fullName evidence="5">DUF917 domain-containing protein</fullName>
    </recommendedName>
</protein>
<dbReference type="Proteomes" id="UP000294555">
    <property type="component" value="Unassembled WGS sequence"/>
</dbReference>
<gene>
    <name evidence="3" type="ORF">EZJ58_1096</name>
</gene>
<evidence type="ECO:0000259" key="2">
    <source>
        <dbReference type="Pfam" id="PF20906"/>
    </source>
</evidence>
<reference evidence="3 4" key="1">
    <citation type="submission" date="2019-02" db="EMBL/GenBank/DDBJ databases">
        <title>Investigation of anaerobic lignin degradation for improved lignocellulosic biofuels.</title>
        <authorList>
            <person name="Deangelis K."/>
        </authorList>
    </citation>
    <scope>NUCLEOTIDE SEQUENCE [LARGE SCALE GENOMIC DNA]</scope>
    <source>
        <strain evidence="3 4">159R</strain>
    </source>
</reference>
<dbReference type="InterPro" id="IPR024071">
    <property type="entry name" value="S-Me-THD_C_sf"/>
</dbReference>
<dbReference type="EMBL" id="SJOI01000001">
    <property type="protein sequence ID" value="TCL03055.1"/>
    <property type="molecule type" value="Genomic_DNA"/>
</dbReference>
<proteinExistence type="predicted"/>
<dbReference type="InterPro" id="IPR048350">
    <property type="entry name" value="S-Me-THD-like_C"/>
</dbReference>
<dbReference type="InterPro" id="IPR027479">
    <property type="entry name" value="S-Me-THD_N_sf"/>
</dbReference>
<dbReference type="Pfam" id="PF06032">
    <property type="entry name" value="S-Me-THD_N"/>
    <property type="match status" value="1"/>
</dbReference>
<sequence length="372" mass="39823">MRLLDKHAIEHISIGASLMASGGGGDPYIGKIMALNAIEEHGPLALVSVGELSPDDLLLSTGMIGSPTIMMEKVPNGNESVAACRLMERRLGRKIAAIYPIEAGGINSLLPLATASRLGLPVVDLDAMGRAFPEFQMTTFHLEGVGASPFVVVNEKYDSCVVEADDNHVAEKFARAVSVKMGGAAIFAAYPVSPAQAARSGITGSLSFMQNVGRMVEQARRDKSGMVSMLTKALGGYVLFRGKAVNVDQRSEGGFTLGVAAFAGVDDQKGRQFEVYFQNEYLLARCGAAPVCMTPDLIILLDEDTGLPILSERLRYGVRVAALGVPANERWRTPRGIEVAGPRYFNYDTDFIAVETLAAGNGEHDHDHDHDI</sequence>
<organism evidence="3 4">
    <name type="scientific">Sodalis ligni</name>
    <dbReference type="NCBI Taxonomy" id="2697027"/>
    <lineage>
        <taxon>Bacteria</taxon>
        <taxon>Pseudomonadati</taxon>
        <taxon>Pseudomonadota</taxon>
        <taxon>Gammaproteobacteria</taxon>
        <taxon>Enterobacterales</taxon>
        <taxon>Bruguierivoracaceae</taxon>
        <taxon>Sodalis</taxon>
    </lineage>
</organism>
<dbReference type="OrthoDB" id="7441206at2"/>
<evidence type="ECO:0000313" key="4">
    <source>
        <dbReference type="Proteomes" id="UP000294555"/>
    </source>
</evidence>
<dbReference type="Gene3D" id="2.40.390.10">
    <property type="entry name" value="CV3147-like"/>
    <property type="match status" value="1"/>
</dbReference>
<feature type="domain" description="S-Me-THD N-terminal" evidence="1">
    <location>
        <begin position="8"/>
        <end position="163"/>
    </location>
</feature>
<keyword evidence="4" id="KW-1185">Reference proteome</keyword>
<accession>A0A4R1N724</accession>
<dbReference type="Pfam" id="PF20906">
    <property type="entry name" value="S-Me-THD_C"/>
    <property type="match status" value="1"/>
</dbReference>
<dbReference type="InterPro" id="IPR010318">
    <property type="entry name" value="S-Me-THD_N"/>
</dbReference>
<name>A0A4R1N724_9GAMM</name>